<dbReference type="OrthoDB" id="272512at2759"/>
<evidence type="ECO:0000256" key="5">
    <source>
        <dbReference type="ARBA" id="ARBA00023136"/>
    </source>
</evidence>
<dbReference type="Proteomes" id="UP000245768">
    <property type="component" value="Unassembled WGS sequence"/>
</dbReference>
<dbReference type="GeneID" id="37042416"/>
<evidence type="ECO:0000313" key="9">
    <source>
        <dbReference type="EMBL" id="PWN93425.1"/>
    </source>
</evidence>
<keyword evidence="3 8" id="KW-1133">Transmembrane helix</keyword>
<evidence type="ECO:0000313" key="10">
    <source>
        <dbReference type="Proteomes" id="UP000245768"/>
    </source>
</evidence>
<dbReference type="GO" id="GO:0016746">
    <property type="term" value="F:acyltransferase activity"/>
    <property type="evidence" value="ECO:0007669"/>
    <property type="project" value="UniProtKB-KW"/>
</dbReference>
<dbReference type="STRING" id="215250.A0A316Z020"/>
<name>A0A316Z020_9BASI</name>
<evidence type="ECO:0000256" key="8">
    <source>
        <dbReference type="SAM" id="Phobius"/>
    </source>
</evidence>
<dbReference type="RefSeq" id="XP_025380623.1">
    <property type="nucleotide sequence ID" value="XM_025520500.1"/>
</dbReference>
<dbReference type="InParanoid" id="A0A316Z020"/>
<feature type="transmembrane region" description="Helical" evidence="8">
    <location>
        <begin position="39"/>
        <end position="61"/>
    </location>
</feature>
<dbReference type="EMBL" id="KZ819634">
    <property type="protein sequence ID" value="PWN93425.1"/>
    <property type="molecule type" value="Genomic_DNA"/>
</dbReference>
<evidence type="ECO:0000256" key="1">
    <source>
        <dbReference type="ARBA" id="ARBA00022679"/>
    </source>
</evidence>
<keyword evidence="10" id="KW-1185">Reference proteome</keyword>
<gene>
    <name evidence="9" type="ORF">FA10DRAFT_264077</name>
</gene>
<evidence type="ECO:0000256" key="6">
    <source>
        <dbReference type="ARBA" id="ARBA00023315"/>
    </source>
</evidence>
<reference evidence="9 10" key="1">
    <citation type="journal article" date="2018" name="Mol. Biol. Evol.">
        <title>Broad Genomic Sampling Reveals a Smut Pathogenic Ancestry of the Fungal Clade Ustilaginomycotina.</title>
        <authorList>
            <person name="Kijpornyongpan T."/>
            <person name="Mondo S.J."/>
            <person name="Barry K."/>
            <person name="Sandor L."/>
            <person name="Lee J."/>
            <person name="Lipzen A."/>
            <person name="Pangilinan J."/>
            <person name="LaButti K."/>
            <person name="Hainaut M."/>
            <person name="Henrissat B."/>
            <person name="Grigoriev I.V."/>
            <person name="Spatafora J.W."/>
            <person name="Aime M.C."/>
        </authorList>
    </citation>
    <scope>NUCLEOTIDE SEQUENCE [LARGE SCALE GENOMIC DNA]</scope>
    <source>
        <strain evidence="9 10">MCA 4198</strain>
    </source>
</reference>
<keyword evidence="4" id="KW-0443">Lipid metabolism</keyword>
<evidence type="ECO:0000256" key="7">
    <source>
        <dbReference type="SAM" id="MobiDB-lite"/>
    </source>
</evidence>
<accession>A0A316Z020</accession>
<evidence type="ECO:0008006" key="11">
    <source>
        <dbReference type="Google" id="ProtNLM"/>
    </source>
</evidence>
<sequence length="398" mass="43167">MEKFSKYRDPATGIQVFLTPVPPAGSSSAATYLLSPLTLVLATLRAALLILVAALWSLLSVTVGATSVSIRGGINSILGRISLLALGFTSIQEEIVSLRSRGRASASAVIESSRFDPKKGDVILCNWSSWVDVLYLASRFNPIFLQPIVTINSALEHAEASSQSNSRSSATRRKNATKGQQYHDMSSHSQPAEETKPPSERLLGWKRATALQMVAQAGQTPTAGDKSEASELEAILKQVDRPIVIFPELVTSNNRGILKFDTSVFPHSWRSLYKYTGALRMGKGQPNIFIMSIRHDAPTPLTPTSTLSVPSTFASPLPHILSMIATPSLTPRTLSVRKLVGDESPTSQTFVADAGASMQQREGALVNKCAELTSSLSRLRRTGLGWEDKEGFLSLYRR</sequence>
<keyword evidence="6" id="KW-0012">Acyltransferase</keyword>
<feature type="compositionally biased region" description="Polar residues" evidence="7">
    <location>
        <begin position="177"/>
        <end position="190"/>
    </location>
</feature>
<dbReference type="GO" id="GO:0006629">
    <property type="term" value="P:lipid metabolic process"/>
    <property type="evidence" value="ECO:0007669"/>
    <property type="project" value="UniProtKB-KW"/>
</dbReference>
<protein>
    <recommendedName>
        <fullName evidence="11">Phospholipid/glycerol acyltransferase domain-containing protein</fullName>
    </recommendedName>
</protein>
<evidence type="ECO:0000256" key="4">
    <source>
        <dbReference type="ARBA" id="ARBA00023098"/>
    </source>
</evidence>
<dbReference type="PANTHER" id="PTHR23063:SF60">
    <property type="entry name" value="LYSOPHOSPHATIDIC ACID:OLEOYL-COA ACYLTRANSFERASE 1"/>
    <property type="match status" value="1"/>
</dbReference>
<dbReference type="AlphaFoldDB" id="A0A316Z020"/>
<evidence type="ECO:0000256" key="2">
    <source>
        <dbReference type="ARBA" id="ARBA00022692"/>
    </source>
</evidence>
<dbReference type="PANTHER" id="PTHR23063">
    <property type="entry name" value="PHOSPHOLIPID ACYLTRANSFERASE"/>
    <property type="match status" value="1"/>
</dbReference>
<organism evidence="9 10">
    <name type="scientific">Acaromyces ingoldii</name>
    <dbReference type="NCBI Taxonomy" id="215250"/>
    <lineage>
        <taxon>Eukaryota</taxon>
        <taxon>Fungi</taxon>
        <taxon>Dikarya</taxon>
        <taxon>Basidiomycota</taxon>
        <taxon>Ustilaginomycotina</taxon>
        <taxon>Exobasidiomycetes</taxon>
        <taxon>Exobasidiales</taxon>
        <taxon>Cryptobasidiaceae</taxon>
        <taxon>Acaromyces</taxon>
    </lineage>
</organism>
<proteinExistence type="predicted"/>
<keyword evidence="5 8" id="KW-0472">Membrane</keyword>
<keyword evidence="2 8" id="KW-0812">Transmembrane</keyword>
<feature type="region of interest" description="Disordered" evidence="7">
    <location>
        <begin position="159"/>
        <end position="199"/>
    </location>
</feature>
<keyword evidence="1" id="KW-0808">Transferase</keyword>
<feature type="compositionally biased region" description="Low complexity" evidence="7">
    <location>
        <begin position="160"/>
        <end position="169"/>
    </location>
</feature>
<evidence type="ECO:0000256" key="3">
    <source>
        <dbReference type="ARBA" id="ARBA00022989"/>
    </source>
</evidence>